<dbReference type="Pfam" id="PF13561">
    <property type="entry name" value="adh_short_C2"/>
    <property type="match status" value="1"/>
</dbReference>
<evidence type="ECO:0000256" key="1">
    <source>
        <dbReference type="ARBA" id="ARBA00006484"/>
    </source>
</evidence>
<keyword evidence="2" id="KW-0560">Oxidoreductase</keyword>
<dbReference type="EMBL" id="FNNE01000001">
    <property type="protein sequence ID" value="SDW11937.1"/>
    <property type="molecule type" value="Genomic_DNA"/>
</dbReference>
<evidence type="ECO:0000313" key="3">
    <source>
        <dbReference type="EMBL" id="SDW11937.1"/>
    </source>
</evidence>
<comment type="similarity">
    <text evidence="1">Belongs to the short-chain dehydrogenases/reductases (SDR) family.</text>
</comment>
<evidence type="ECO:0000256" key="2">
    <source>
        <dbReference type="ARBA" id="ARBA00023002"/>
    </source>
</evidence>
<protein>
    <submittedName>
        <fullName evidence="3">Pteridine reductase</fullName>
    </submittedName>
</protein>
<dbReference type="STRING" id="488533.SAMN04487960_101358"/>
<evidence type="ECO:0000313" key="4">
    <source>
        <dbReference type="Proteomes" id="UP000199675"/>
    </source>
</evidence>
<sequence>MPEQAPVVLITGAAHRLGAATALRLHQHGWRVLIHHRSRPQQAATLAARMNQDRPDSARVLQADLALADAVTRLGEEAYEAWGRLDALVNNASAFYPTATCSATQTDWATLMDTNLRAPFFLVQACLPALATRGGCIVNLIDIYSERPLADHPLYCASKAGLAALTKAWAKELAPQVRVNGVSPGAILWPEGDAAVNEDYQQSILDKTPLARTGSPDDIARTVTFLICDAPFMTGQILAVDGGRSLNM</sequence>
<dbReference type="InterPro" id="IPR002347">
    <property type="entry name" value="SDR_fam"/>
</dbReference>
<dbReference type="SUPFAM" id="SSF51735">
    <property type="entry name" value="NAD(P)-binding Rossmann-fold domains"/>
    <property type="match status" value="1"/>
</dbReference>
<reference evidence="3 4" key="1">
    <citation type="submission" date="2016-10" db="EMBL/GenBank/DDBJ databases">
        <authorList>
            <person name="de Groot N.N."/>
        </authorList>
    </citation>
    <scope>NUCLEOTIDE SEQUENCE [LARGE SCALE GENOMIC DNA]</scope>
    <source>
        <strain evidence="3 4">CGMCC 1.7059</strain>
    </source>
</reference>
<dbReference type="InterPro" id="IPR020904">
    <property type="entry name" value="Sc_DH/Rdtase_CS"/>
</dbReference>
<dbReference type="PANTHER" id="PTHR43639:SF1">
    <property type="entry name" value="SHORT-CHAIN DEHYDROGENASE_REDUCTASE FAMILY PROTEIN"/>
    <property type="match status" value="1"/>
</dbReference>
<dbReference type="PROSITE" id="PS00061">
    <property type="entry name" value="ADH_SHORT"/>
    <property type="match status" value="1"/>
</dbReference>
<dbReference type="PRINTS" id="PR00080">
    <property type="entry name" value="SDRFAMILY"/>
</dbReference>
<gene>
    <name evidence="3" type="ORF">SAMN04487960_101358</name>
</gene>
<name>A0A1H2QXP6_9GAMM</name>
<dbReference type="Gene3D" id="3.40.50.720">
    <property type="entry name" value="NAD(P)-binding Rossmann-like Domain"/>
    <property type="match status" value="1"/>
</dbReference>
<proteinExistence type="inferred from homology"/>
<keyword evidence="4" id="KW-1185">Reference proteome</keyword>
<dbReference type="Proteomes" id="UP000199675">
    <property type="component" value="Unassembled WGS sequence"/>
</dbReference>
<dbReference type="AlphaFoldDB" id="A0A1H2QXP6"/>
<dbReference type="InterPro" id="IPR036291">
    <property type="entry name" value="NAD(P)-bd_dom_sf"/>
</dbReference>
<dbReference type="PRINTS" id="PR00081">
    <property type="entry name" value="GDHRDH"/>
</dbReference>
<organism evidence="3 4">
    <name type="scientific">Marinobacter mobilis</name>
    <dbReference type="NCBI Taxonomy" id="488533"/>
    <lineage>
        <taxon>Bacteria</taxon>
        <taxon>Pseudomonadati</taxon>
        <taxon>Pseudomonadota</taxon>
        <taxon>Gammaproteobacteria</taxon>
        <taxon>Pseudomonadales</taxon>
        <taxon>Marinobacteraceae</taxon>
        <taxon>Marinobacter</taxon>
    </lineage>
</organism>
<dbReference type="GO" id="GO:0016491">
    <property type="term" value="F:oxidoreductase activity"/>
    <property type="evidence" value="ECO:0007669"/>
    <property type="project" value="UniProtKB-KW"/>
</dbReference>
<dbReference type="OrthoDB" id="9793499at2"/>
<dbReference type="NCBIfam" id="NF006598">
    <property type="entry name" value="PRK09135.1"/>
    <property type="match status" value="1"/>
</dbReference>
<dbReference type="FunFam" id="3.40.50.720:FF:000084">
    <property type="entry name" value="Short-chain dehydrogenase reductase"/>
    <property type="match status" value="1"/>
</dbReference>
<accession>A0A1H2QXP6</accession>
<dbReference type="RefSeq" id="WP_091811219.1">
    <property type="nucleotide sequence ID" value="NZ_FNNE01000001.1"/>
</dbReference>
<dbReference type="PANTHER" id="PTHR43639">
    <property type="entry name" value="OXIDOREDUCTASE, SHORT-CHAIN DEHYDROGENASE/REDUCTASE FAMILY (AFU_ORTHOLOGUE AFUA_5G02870)"/>
    <property type="match status" value="1"/>
</dbReference>